<gene>
    <name evidence="3" type="ORF">COY11_02000</name>
</gene>
<dbReference type="GO" id="GO:0016740">
    <property type="term" value="F:transferase activity"/>
    <property type="evidence" value="ECO:0007669"/>
    <property type="project" value="UniProtKB-KW"/>
</dbReference>
<dbReference type="InterPro" id="IPR029063">
    <property type="entry name" value="SAM-dependent_MTases_sf"/>
</dbReference>
<proteinExistence type="predicted"/>
<dbReference type="CDD" id="cd02440">
    <property type="entry name" value="AdoMet_MTases"/>
    <property type="match status" value="1"/>
</dbReference>
<dbReference type="InterPro" id="IPR041698">
    <property type="entry name" value="Methyltransf_25"/>
</dbReference>
<organism evidence="3 4">
    <name type="scientific">Candidatus Portnoybacteria bacterium CG_4_10_14_0_2_um_filter_44_20</name>
    <dbReference type="NCBI Taxonomy" id="1974799"/>
    <lineage>
        <taxon>Bacteria</taxon>
        <taxon>Candidatus Portnoyibacteriota</taxon>
    </lineage>
</organism>
<dbReference type="Gene3D" id="3.40.50.150">
    <property type="entry name" value="Vaccinia Virus protein VP39"/>
    <property type="match status" value="1"/>
</dbReference>
<comment type="caution">
    <text evidence="3">The sequence shown here is derived from an EMBL/GenBank/DDBJ whole genome shotgun (WGS) entry which is preliminary data.</text>
</comment>
<evidence type="ECO:0000256" key="1">
    <source>
        <dbReference type="ARBA" id="ARBA00022679"/>
    </source>
</evidence>
<dbReference type="Pfam" id="PF13649">
    <property type="entry name" value="Methyltransf_25"/>
    <property type="match status" value="1"/>
</dbReference>
<protein>
    <recommendedName>
        <fullName evidence="2">Methyltransferase domain-containing protein</fullName>
    </recommendedName>
</protein>
<dbReference type="EMBL" id="PFOG01000079">
    <property type="protein sequence ID" value="PIZ70890.1"/>
    <property type="molecule type" value="Genomic_DNA"/>
</dbReference>
<sequence>MDYIKYQDKTIRKITGGHQDWYKARGNVWGERYMKEKENILTKERNKKEARIIVKYLPRNSKSILDAPCGYGRISNSLAALGYRVTGIDISDYFINLAKKQAKQLGLNVSYIVGDILNKKITGKFDAVLNIFTSLGYLEDDKKNELFIKRLCQYTKRGGRLIIEIINPVALTKDYKEKEFVLLKDGTKLYFNRYFDFRTSTSVTKIREVKRGSKTKNLVHIIRLYYTHELINICRKFSCDLINVLDQDGKEKNIKNSLRIWLIFQKK</sequence>
<accession>A0A2M7UI66</accession>
<name>A0A2M7UI66_9BACT</name>
<dbReference type="SUPFAM" id="SSF53335">
    <property type="entry name" value="S-adenosyl-L-methionine-dependent methyltransferases"/>
    <property type="match status" value="1"/>
</dbReference>
<evidence type="ECO:0000313" key="4">
    <source>
        <dbReference type="Proteomes" id="UP000229805"/>
    </source>
</evidence>
<dbReference type="Proteomes" id="UP000229805">
    <property type="component" value="Unassembled WGS sequence"/>
</dbReference>
<evidence type="ECO:0000313" key="3">
    <source>
        <dbReference type="EMBL" id="PIZ70890.1"/>
    </source>
</evidence>
<reference evidence="4" key="1">
    <citation type="submission" date="2017-09" db="EMBL/GenBank/DDBJ databases">
        <title>Depth-based differentiation of microbial function through sediment-hosted aquifers and enrichment of novel symbionts in the deep terrestrial subsurface.</title>
        <authorList>
            <person name="Probst A.J."/>
            <person name="Ladd B."/>
            <person name="Jarett J.K."/>
            <person name="Geller-Mcgrath D.E."/>
            <person name="Sieber C.M.K."/>
            <person name="Emerson J.B."/>
            <person name="Anantharaman K."/>
            <person name="Thomas B.C."/>
            <person name="Malmstrom R."/>
            <person name="Stieglmeier M."/>
            <person name="Klingl A."/>
            <person name="Woyke T."/>
            <person name="Ryan C.M."/>
            <person name="Banfield J.F."/>
        </authorList>
    </citation>
    <scope>NUCLEOTIDE SEQUENCE [LARGE SCALE GENOMIC DNA]</scope>
</reference>
<dbReference type="Gene3D" id="2.20.25.110">
    <property type="entry name" value="S-adenosyl-L-methionine-dependent methyltransferases"/>
    <property type="match status" value="1"/>
</dbReference>
<dbReference type="AlphaFoldDB" id="A0A2M7UI66"/>
<keyword evidence="1" id="KW-0808">Transferase</keyword>
<evidence type="ECO:0000259" key="2">
    <source>
        <dbReference type="Pfam" id="PF13649"/>
    </source>
</evidence>
<dbReference type="PANTHER" id="PTHR43861">
    <property type="entry name" value="TRANS-ACONITATE 2-METHYLTRANSFERASE-RELATED"/>
    <property type="match status" value="1"/>
</dbReference>
<feature type="domain" description="Methyltransferase" evidence="2">
    <location>
        <begin position="64"/>
        <end position="159"/>
    </location>
</feature>